<dbReference type="RefSeq" id="WP_013041879.1">
    <property type="nucleotide sequence ID" value="NC_014008.1"/>
</dbReference>
<dbReference type="PANTHER" id="PTHR11455">
    <property type="entry name" value="CRYPTOCHROME"/>
    <property type="match status" value="1"/>
</dbReference>
<evidence type="ECO:0000313" key="6">
    <source>
        <dbReference type="Proteomes" id="UP000000925"/>
    </source>
</evidence>
<dbReference type="GO" id="GO:0003904">
    <property type="term" value="F:deoxyribodipyrimidine photo-lyase activity"/>
    <property type="evidence" value="ECO:0007669"/>
    <property type="project" value="TreeGrafter"/>
</dbReference>
<dbReference type="STRING" id="583355.Caka_0124"/>
<dbReference type="InterPro" id="IPR005101">
    <property type="entry name" value="Cryptochr/Photolyase_FAD-bd"/>
</dbReference>
<dbReference type="OrthoDB" id="9772484at2"/>
<sequence>MLHPKRSAALAALGDFLPHAGRDYAEGRNTDPGPEQQGAVSRLSPWIRTRMLPEWYVISAVLERHSASAASKYIDEVCWRTYWKGWLQLRPSIWKDYLLARNDLLDQYADHPDYNNAISGQTGIDCFDAWAKELTETNQLHNHARMWYASIWVHSLKLPWQLGADWFLRHLLDGDPASNTLSWRWVTGLHTRGKSYLARPDNIRTYTNNRFRVDADLATKPLALQVPTHPSPTTLQALSTPPQGQRLGLLVTDEDLSSPDWLSEQHDIITTAGYFPQQAYHNQRIANPVINFRRASMKNEIQGPILQHIGSLLQWIDQHQLDGILLAQPPVGFWDSILPELENALSANGKRIHTTRHPWDEHFYPQATHGFFRFKQAIPQALEQLNSVCTHHSLSHELA</sequence>
<dbReference type="eggNOG" id="COG0415">
    <property type="taxonomic scope" value="Bacteria"/>
</dbReference>
<keyword evidence="6" id="KW-1185">Reference proteome</keyword>
<dbReference type="InterPro" id="IPR036134">
    <property type="entry name" value="Crypto/Photolyase_FAD-like_sf"/>
</dbReference>
<comment type="cofactor">
    <cofactor evidence="3">
        <name>FAD</name>
        <dbReference type="ChEBI" id="CHEBI:57692"/>
    </cofactor>
    <text evidence="3">Binds 1 FAD per subunit.</text>
</comment>
<evidence type="ECO:0000259" key="4">
    <source>
        <dbReference type="Pfam" id="PF03441"/>
    </source>
</evidence>
<evidence type="ECO:0000256" key="1">
    <source>
        <dbReference type="ARBA" id="ARBA00022630"/>
    </source>
</evidence>
<dbReference type="PANTHER" id="PTHR11455:SF9">
    <property type="entry name" value="CRYPTOCHROME CIRCADIAN CLOCK 5 ISOFORM X1"/>
    <property type="match status" value="1"/>
</dbReference>
<dbReference type="InterPro" id="IPR002081">
    <property type="entry name" value="Cryptochrome/DNA_photolyase_1"/>
</dbReference>
<feature type="binding site" evidence="3">
    <location>
        <begin position="173"/>
        <end position="175"/>
    </location>
    <ligand>
        <name>FAD</name>
        <dbReference type="ChEBI" id="CHEBI:57692"/>
    </ligand>
</feature>
<feature type="binding site" evidence="3">
    <location>
        <position position="24"/>
    </location>
    <ligand>
        <name>FAD</name>
        <dbReference type="ChEBI" id="CHEBI:57692"/>
    </ligand>
</feature>
<feature type="domain" description="Cryptochrome/DNA photolyase FAD-binding" evidence="4">
    <location>
        <begin position="74"/>
        <end position="197"/>
    </location>
</feature>
<dbReference type="GO" id="GO:0003677">
    <property type="term" value="F:DNA binding"/>
    <property type="evidence" value="ECO:0007669"/>
    <property type="project" value="TreeGrafter"/>
</dbReference>
<dbReference type="Gene3D" id="1.25.40.80">
    <property type="match status" value="1"/>
</dbReference>
<reference evidence="5 6" key="1">
    <citation type="journal article" date="2010" name="Stand. Genomic Sci.">
        <title>Complete genome sequence of Coraliomargarita akajimensis type strain (04OKA010-24).</title>
        <authorList>
            <person name="Mavromatis K."/>
            <person name="Abt B."/>
            <person name="Brambilla E."/>
            <person name="Lapidus A."/>
            <person name="Copeland A."/>
            <person name="Deshpande S."/>
            <person name="Nolan M."/>
            <person name="Lucas S."/>
            <person name="Tice H."/>
            <person name="Cheng J.F."/>
            <person name="Han C."/>
            <person name="Detter J.C."/>
            <person name="Woyke T."/>
            <person name="Goodwin L."/>
            <person name="Pitluck S."/>
            <person name="Held B."/>
            <person name="Brettin T."/>
            <person name="Tapia R."/>
            <person name="Ivanova N."/>
            <person name="Mikhailova N."/>
            <person name="Pati A."/>
            <person name="Liolios K."/>
            <person name="Chen A."/>
            <person name="Palaniappan K."/>
            <person name="Land M."/>
            <person name="Hauser L."/>
            <person name="Chang Y.J."/>
            <person name="Jeffries C.D."/>
            <person name="Rohde M."/>
            <person name="Goker M."/>
            <person name="Bristow J."/>
            <person name="Eisen J.A."/>
            <person name="Markowitz V."/>
            <person name="Hugenholtz P."/>
            <person name="Klenk H.P."/>
            <person name="Kyrpides N.C."/>
        </authorList>
    </citation>
    <scope>NUCLEOTIDE SEQUENCE [LARGE SCALE GENOMIC DNA]</scope>
    <source>
        <strain evidence="6">DSM 45221 / IAM 15411 / JCM 23193 / KCTC 12865</strain>
    </source>
</reference>
<name>D5EL51_CORAD</name>
<evidence type="ECO:0000256" key="3">
    <source>
        <dbReference type="PIRSR" id="PIRSR602081-1"/>
    </source>
</evidence>
<keyword evidence="1 3" id="KW-0285">Flavoprotein</keyword>
<dbReference type="GO" id="GO:0071949">
    <property type="term" value="F:FAD binding"/>
    <property type="evidence" value="ECO:0007669"/>
    <property type="project" value="TreeGrafter"/>
</dbReference>
<accession>D5EL51</accession>
<dbReference type="EMBL" id="CP001998">
    <property type="protein sequence ID" value="ADE53153.1"/>
    <property type="molecule type" value="Genomic_DNA"/>
</dbReference>
<feature type="binding site" evidence="3">
    <location>
        <position position="73"/>
    </location>
    <ligand>
        <name>FAD</name>
        <dbReference type="ChEBI" id="CHEBI:57692"/>
    </ligand>
</feature>
<keyword evidence="5" id="KW-0456">Lyase</keyword>
<protein>
    <submittedName>
        <fullName evidence="5">DNA photolyase FAD-binding protein</fullName>
    </submittedName>
</protein>
<proteinExistence type="predicted"/>
<keyword evidence="2 3" id="KW-0274">FAD</keyword>
<dbReference type="Gene3D" id="1.10.579.10">
    <property type="entry name" value="DNA Cyclobutane Dipyrimidine Photolyase, subunit A, domain 3"/>
    <property type="match status" value="1"/>
</dbReference>
<dbReference type="KEGG" id="caa:Caka_0124"/>
<dbReference type="Proteomes" id="UP000000925">
    <property type="component" value="Chromosome"/>
</dbReference>
<dbReference type="HOGENOM" id="CLU_054378_0_0_0"/>
<evidence type="ECO:0000313" key="5">
    <source>
        <dbReference type="EMBL" id="ADE53153.1"/>
    </source>
</evidence>
<dbReference type="SUPFAM" id="SSF48173">
    <property type="entry name" value="Cryptochrome/photolyase FAD-binding domain"/>
    <property type="match status" value="1"/>
</dbReference>
<dbReference type="Pfam" id="PF03441">
    <property type="entry name" value="FAD_binding_7"/>
    <property type="match status" value="1"/>
</dbReference>
<dbReference type="AlphaFoldDB" id="D5EL51"/>
<organism evidence="5 6">
    <name type="scientific">Coraliomargarita akajimensis (strain DSM 45221 / IAM 15411 / JCM 23193 / KCTC 12865 / 04OKA010-24)</name>
    <dbReference type="NCBI Taxonomy" id="583355"/>
    <lineage>
        <taxon>Bacteria</taxon>
        <taxon>Pseudomonadati</taxon>
        <taxon>Verrucomicrobiota</taxon>
        <taxon>Opitutia</taxon>
        <taxon>Puniceicoccales</taxon>
        <taxon>Coraliomargaritaceae</taxon>
        <taxon>Coraliomargarita</taxon>
    </lineage>
</organism>
<gene>
    <name evidence="5" type="ordered locus">Caka_0124</name>
</gene>
<evidence type="ECO:0000256" key="2">
    <source>
        <dbReference type="ARBA" id="ARBA00022827"/>
    </source>
</evidence>